<dbReference type="Gene3D" id="1.25.40.10">
    <property type="entry name" value="Tetratricopeptide repeat domain"/>
    <property type="match status" value="1"/>
</dbReference>
<accession>A0A9D3PJ75</accession>
<dbReference type="SUPFAM" id="SSF48452">
    <property type="entry name" value="TPR-like"/>
    <property type="match status" value="1"/>
</dbReference>
<dbReference type="EMBL" id="JAFDVH010000018">
    <property type="protein sequence ID" value="KAG7460571.1"/>
    <property type="molecule type" value="Genomic_DNA"/>
</dbReference>
<evidence type="ECO:0000256" key="1">
    <source>
        <dbReference type="ARBA" id="ARBA00022737"/>
    </source>
</evidence>
<dbReference type="Pfam" id="PF07719">
    <property type="entry name" value="TPR_2"/>
    <property type="match status" value="1"/>
</dbReference>
<proteinExistence type="predicted"/>
<protein>
    <recommendedName>
        <fullName evidence="6">Tetratricopeptide repeat protein 32</fullName>
    </recommendedName>
</protein>
<name>A0A9D3PJ75_MEGAT</name>
<keyword evidence="5" id="KW-1185">Reference proteome</keyword>
<dbReference type="PROSITE" id="PS50005">
    <property type="entry name" value="TPR"/>
    <property type="match status" value="1"/>
</dbReference>
<feature type="repeat" description="TPR" evidence="3">
    <location>
        <begin position="93"/>
        <end position="126"/>
    </location>
</feature>
<dbReference type="PANTHER" id="PTHR47059">
    <property type="entry name" value="TETRATRICOPEPTIDE REPEAT PROTEIN 32"/>
    <property type="match status" value="1"/>
</dbReference>
<gene>
    <name evidence="4" type="ORF">MATL_G00200200</name>
</gene>
<keyword evidence="1" id="KW-0677">Repeat</keyword>
<evidence type="ECO:0000256" key="2">
    <source>
        <dbReference type="ARBA" id="ARBA00022803"/>
    </source>
</evidence>
<dbReference type="PANTHER" id="PTHR47059:SF1">
    <property type="entry name" value="TETRATRICOPEPTIDE REPEAT PROTEIN 32"/>
    <property type="match status" value="1"/>
</dbReference>
<evidence type="ECO:0008006" key="6">
    <source>
        <dbReference type="Google" id="ProtNLM"/>
    </source>
</evidence>
<dbReference type="AlphaFoldDB" id="A0A9D3PJ75"/>
<evidence type="ECO:0000313" key="4">
    <source>
        <dbReference type="EMBL" id="KAG7460571.1"/>
    </source>
</evidence>
<reference evidence="4" key="1">
    <citation type="submission" date="2021-01" db="EMBL/GenBank/DDBJ databases">
        <authorList>
            <person name="Zahm M."/>
            <person name="Roques C."/>
            <person name="Cabau C."/>
            <person name="Klopp C."/>
            <person name="Donnadieu C."/>
            <person name="Jouanno E."/>
            <person name="Lampietro C."/>
            <person name="Louis A."/>
            <person name="Herpin A."/>
            <person name="Echchiki A."/>
            <person name="Berthelot C."/>
            <person name="Parey E."/>
            <person name="Roest-Crollius H."/>
            <person name="Braasch I."/>
            <person name="Postlethwait J."/>
            <person name="Bobe J."/>
            <person name="Montfort J."/>
            <person name="Bouchez O."/>
            <person name="Begum T."/>
            <person name="Mejri S."/>
            <person name="Adams A."/>
            <person name="Chen W.-J."/>
            <person name="Guiguen Y."/>
        </authorList>
    </citation>
    <scope>NUCLEOTIDE SEQUENCE</scope>
    <source>
        <strain evidence="4">YG-15Mar2019-1</strain>
        <tissue evidence="4">Brain</tissue>
    </source>
</reference>
<dbReference type="InterPro" id="IPR019734">
    <property type="entry name" value="TPR_rpt"/>
</dbReference>
<evidence type="ECO:0000313" key="5">
    <source>
        <dbReference type="Proteomes" id="UP001046870"/>
    </source>
</evidence>
<organism evidence="4 5">
    <name type="scientific">Megalops atlanticus</name>
    <name type="common">Tarpon</name>
    <name type="synonym">Clupea gigantea</name>
    <dbReference type="NCBI Taxonomy" id="7932"/>
    <lineage>
        <taxon>Eukaryota</taxon>
        <taxon>Metazoa</taxon>
        <taxon>Chordata</taxon>
        <taxon>Craniata</taxon>
        <taxon>Vertebrata</taxon>
        <taxon>Euteleostomi</taxon>
        <taxon>Actinopterygii</taxon>
        <taxon>Neopterygii</taxon>
        <taxon>Teleostei</taxon>
        <taxon>Elopiformes</taxon>
        <taxon>Megalopidae</taxon>
        <taxon>Megalops</taxon>
    </lineage>
</organism>
<sequence length="148" mass="17467">MRNFRKEEVGKSMEGDLPNILLNAHAEFNRSNFNEAEYLYTKFITSCLQTSKCDADDLAVAFNNRGQIKYFRVDFYEAMEDYTQAIIANDRFVVPFYNRGLIRYRLGFFQEAEQDFRTALDLNPHFEDAKLSLKQTIADREQRSKRGY</sequence>
<dbReference type="SMART" id="SM00028">
    <property type="entry name" value="TPR"/>
    <property type="match status" value="2"/>
</dbReference>
<comment type="caution">
    <text evidence="4">The sequence shown here is derived from an EMBL/GenBank/DDBJ whole genome shotgun (WGS) entry which is preliminary data.</text>
</comment>
<evidence type="ECO:0000256" key="3">
    <source>
        <dbReference type="PROSITE-ProRule" id="PRU00339"/>
    </source>
</evidence>
<keyword evidence="2 3" id="KW-0802">TPR repeat</keyword>
<dbReference type="InterPro" id="IPR011990">
    <property type="entry name" value="TPR-like_helical_dom_sf"/>
</dbReference>
<dbReference type="InterPro" id="IPR013105">
    <property type="entry name" value="TPR_2"/>
</dbReference>
<dbReference type="OrthoDB" id="2017782at2759"/>
<dbReference type="Proteomes" id="UP001046870">
    <property type="component" value="Chromosome 18"/>
</dbReference>